<gene>
    <name evidence="7" type="ORF">CTAYLR_010504</name>
</gene>
<evidence type="ECO:0000256" key="1">
    <source>
        <dbReference type="ARBA" id="ARBA00004141"/>
    </source>
</evidence>
<feature type="transmembrane region" description="Helical" evidence="6">
    <location>
        <begin position="72"/>
        <end position="91"/>
    </location>
</feature>
<keyword evidence="3 6" id="KW-0812">Transmembrane</keyword>
<accession>A0AAD7UK16</accession>
<keyword evidence="5 6" id="KW-0472">Membrane</keyword>
<reference evidence="7" key="1">
    <citation type="submission" date="2023-01" db="EMBL/GenBank/DDBJ databases">
        <title>Metagenome sequencing of chrysophaentin producing Chrysophaeum taylorii.</title>
        <authorList>
            <person name="Davison J."/>
            <person name="Bewley C."/>
        </authorList>
    </citation>
    <scope>NUCLEOTIDE SEQUENCE</scope>
    <source>
        <strain evidence="7">NIES-1699</strain>
    </source>
</reference>
<evidence type="ECO:0000313" key="8">
    <source>
        <dbReference type="Proteomes" id="UP001230188"/>
    </source>
</evidence>
<comment type="caution">
    <text evidence="7">The sequence shown here is derived from an EMBL/GenBank/DDBJ whole genome shotgun (WGS) entry which is preliminary data.</text>
</comment>
<dbReference type="Pfam" id="PF04117">
    <property type="entry name" value="Mpv17_PMP22"/>
    <property type="match status" value="1"/>
</dbReference>
<evidence type="ECO:0000256" key="5">
    <source>
        <dbReference type="ARBA" id="ARBA00023136"/>
    </source>
</evidence>
<dbReference type="Proteomes" id="UP001230188">
    <property type="component" value="Unassembled WGS sequence"/>
</dbReference>
<name>A0AAD7UK16_9STRA</name>
<evidence type="ECO:0000256" key="6">
    <source>
        <dbReference type="SAM" id="Phobius"/>
    </source>
</evidence>
<keyword evidence="8" id="KW-1185">Reference proteome</keyword>
<evidence type="ECO:0000256" key="4">
    <source>
        <dbReference type="ARBA" id="ARBA00022989"/>
    </source>
</evidence>
<protein>
    <submittedName>
        <fullName evidence="7">Uncharacterized protein</fullName>
    </submittedName>
</protein>
<organism evidence="7 8">
    <name type="scientific">Chrysophaeum taylorii</name>
    <dbReference type="NCBI Taxonomy" id="2483200"/>
    <lineage>
        <taxon>Eukaryota</taxon>
        <taxon>Sar</taxon>
        <taxon>Stramenopiles</taxon>
        <taxon>Ochrophyta</taxon>
        <taxon>Pelagophyceae</taxon>
        <taxon>Pelagomonadales</taxon>
        <taxon>Pelagomonadaceae</taxon>
        <taxon>Chrysophaeum</taxon>
    </lineage>
</organism>
<dbReference type="GO" id="GO:0016020">
    <property type="term" value="C:membrane"/>
    <property type="evidence" value="ECO:0007669"/>
    <property type="project" value="UniProtKB-SubCell"/>
</dbReference>
<comment type="similarity">
    <text evidence="2">Belongs to the peroxisomal membrane protein PXMP2/4 family.</text>
</comment>
<evidence type="ECO:0000313" key="7">
    <source>
        <dbReference type="EMBL" id="KAJ8607733.1"/>
    </source>
</evidence>
<sequence length="116" mass="12944">MGSYGAVAAVPYHAWYGFLNRRFGLWTKTALEVGVAVPLFEIPALTTWTGVFGRNQTLKEAIAQLRKDYSTALAFGTLVWGPASLFTFSFVPPRFHLLTFYSIGAVWDWGISNIIH</sequence>
<evidence type="ECO:0000256" key="2">
    <source>
        <dbReference type="ARBA" id="ARBA00006824"/>
    </source>
</evidence>
<proteinExistence type="inferred from homology"/>
<comment type="subcellular location">
    <subcellularLocation>
        <location evidence="1">Membrane</location>
        <topology evidence="1">Multi-pass membrane protein</topology>
    </subcellularLocation>
</comment>
<keyword evidence="4 6" id="KW-1133">Transmembrane helix</keyword>
<dbReference type="InterPro" id="IPR007248">
    <property type="entry name" value="Mpv17_PMP22"/>
</dbReference>
<evidence type="ECO:0000256" key="3">
    <source>
        <dbReference type="ARBA" id="ARBA00022692"/>
    </source>
</evidence>
<dbReference type="AlphaFoldDB" id="A0AAD7UK16"/>
<dbReference type="EMBL" id="JAQMWT010000199">
    <property type="protein sequence ID" value="KAJ8607733.1"/>
    <property type="molecule type" value="Genomic_DNA"/>
</dbReference>